<dbReference type="Proteomes" id="UP001459277">
    <property type="component" value="Unassembled WGS sequence"/>
</dbReference>
<proteinExistence type="predicted"/>
<reference evidence="2 3" key="1">
    <citation type="submission" date="2024-01" db="EMBL/GenBank/DDBJ databases">
        <title>A telomere-to-telomere, gap-free genome of sweet tea (Lithocarpus litseifolius).</title>
        <authorList>
            <person name="Zhou J."/>
        </authorList>
    </citation>
    <scope>NUCLEOTIDE SEQUENCE [LARGE SCALE GENOMIC DNA]</scope>
    <source>
        <strain evidence="2">Zhou-2022a</strain>
        <tissue evidence="2">Leaf</tissue>
    </source>
</reference>
<dbReference type="AlphaFoldDB" id="A0AAW2BZP5"/>
<evidence type="ECO:0000313" key="2">
    <source>
        <dbReference type="EMBL" id="KAK9991471.1"/>
    </source>
</evidence>
<dbReference type="PANTHER" id="PTHR31414:SF18">
    <property type="entry name" value="TRANSMEMBRANE PROTEIN-RELATED"/>
    <property type="match status" value="1"/>
</dbReference>
<keyword evidence="1" id="KW-0812">Transmembrane</keyword>
<keyword evidence="1" id="KW-1133">Transmembrane helix</keyword>
<protein>
    <recommendedName>
        <fullName evidence="4">Transmembrane protein</fullName>
    </recommendedName>
</protein>
<sequence>MNNIANNLETSSESTATSSFLTSTSKKLEVEAAEIQLQAKKNRRLIDKGLRIVYILPTFIISLNLVAVIALSGVGLKNSLCNFCYKFIILLWFLTVLCWFFFGMSSSWKSKFSGDTCTALENFQQNPNNNSFSSILPCDELLSAKSVLFDELLDLGEAVGTQSRGLSQDLINLLPTSKYKFKNLFSAKKARER</sequence>
<gene>
    <name evidence="2" type="ORF">SO802_026456</name>
</gene>
<dbReference type="EMBL" id="JAZDWU010000009">
    <property type="protein sequence ID" value="KAK9991471.1"/>
    <property type="molecule type" value="Genomic_DNA"/>
</dbReference>
<name>A0AAW2BZP5_9ROSI</name>
<evidence type="ECO:0000313" key="3">
    <source>
        <dbReference type="Proteomes" id="UP001459277"/>
    </source>
</evidence>
<keyword evidence="3" id="KW-1185">Reference proteome</keyword>
<dbReference type="PANTHER" id="PTHR31414">
    <property type="entry name" value="TRANSMEMBRANE PROTEIN DDB_G0292058"/>
    <property type="match status" value="1"/>
</dbReference>
<organism evidence="2 3">
    <name type="scientific">Lithocarpus litseifolius</name>
    <dbReference type="NCBI Taxonomy" id="425828"/>
    <lineage>
        <taxon>Eukaryota</taxon>
        <taxon>Viridiplantae</taxon>
        <taxon>Streptophyta</taxon>
        <taxon>Embryophyta</taxon>
        <taxon>Tracheophyta</taxon>
        <taxon>Spermatophyta</taxon>
        <taxon>Magnoliopsida</taxon>
        <taxon>eudicotyledons</taxon>
        <taxon>Gunneridae</taxon>
        <taxon>Pentapetalae</taxon>
        <taxon>rosids</taxon>
        <taxon>fabids</taxon>
        <taxon>Fagales</taxon>
        <taxon>Fagaceae</taxon>
        <taxon>Lithocarpus</taxon>
    </lineage>
</organism>
<feature type="transmembrane region" description="Helical" evidence="1">
    <location>
        <begin position="83"/>
        <end position="102"/>
    </location>
</feature>
<evidence type="ECO:0008006" key="4">
    <source>
        <dbReference type="Google" id="ProtNLM"/>
    </source>
</evidence>
<evidence type="ECO:0000256" key="1">
    <source>
        <dbReference type="SAM" id="Phobius"/>
    </source>
</evidence>
<comment type="caution">
    <text evidence="2">The sequence shown here is derived from an EMBL/GenBank/DDBJ whole genome shotgun (WGS) entry which is preliminary data.</text>
</comment>
<keyword evidence="1" id="KW-0472">Membrane</keyword>
<feature type="transmembrane region" description="Helical" evidence="1">
    <location>
        <begin position="50"/>
        <end position="71"/>
    </location>
</feature>
<dbReference type="InterPro" id="IPR040283">
    <property type="entry name" value="DDB_G0292058-like"/>
</dbReference>
<dbReference type="GO" id="GO:0016020">
    <property type="term" value="C:membrane"/>
    <property type="evidence" value="ECO:0007669"/>
    <property type="project" value="TreeGrafter"/>
</dbReference>
<accession>A0AAW2BZP5</accession>